<proteinExistence type="predicted"/>
<gene>
    <name evidence="1" type="ORF">QWJ38_00385</name>
</gene>
<dbReference type="Proteomes" id="UP001228044">
    <property type="component" value="Unassembled WGS sequence"/>
</dbReference>
<keyword evidence="2" id="KW-1185">Reference proteome</keyword>
<dbReference type="RefSeq" id="WP_290357052.1">
    <property type="nucleotide sequence ID" value="NZ_JAUHHC010000001.1"/>
</dbReference>
<reference evidence="1 2" key="1">
    <citation type="submission" date="2023-06" db="EMBL/GenBank/DDBJ databases">
        <title>Pelomonas sp. PFR6 16S ribosomal RNA gene Genome sequencing and assembly.</title>
        <authorList>
            <person name="Woo H."/>
        </authorList>
    </citation>
    <scope>NUCLEOTIDE SEQUENCE [LARGE SCALE GENOMIC DNA]</scope>
    <source>
        <strain evidence="1 2">PFR6</strain>
    </source>
</reference>
<protein>
    <submittedName>
        <fullName evidence="1">Bacteriocin</fullName>
    </submittedName>
</protein>
<evidence type="ECO:0000313" key="1">
    <source>
        <dbReference type="EMBL" id="MDN3918721.1"/>
    </source>
</evidence>
<sequence length="112" mass="10966">MNHPIDTPLPDDTVDEDLAQQARPGYGIPSQDPRRHAQFPLDEEEAEREARSVLVGGGVVAGAATGAAIGTATAGPLGTVVGGAVGAVAGALGGAAAGGLVNSEASTQDKQP</sequence>
<accession>A0ABT8DRH4</accession>
<comment type="caution">
    <text evidence="1">The sequence shown here is derived from an EMBL/GenBank/DDBJ whole genome shotgun (WGS) entry which is preliminary data.</text>
</comment>
<dbReference type="EMBL" id="JAUHHC010000001">
    <property type="protein sequence ID" value="MDN3918721.1"/>
    <property type="molecule type" value="Genomic_DNA"/>
</dbReference>
<evidence type="ECO:0000313" key="2">
    <source>
        <dbReference type="Proteomes" id="UP001228044"/>
    </source>
</evidence>
<organism evidence="1 2">
    <name type="scientific">Roseateles violae</name>
    <dbReference type="NCBI Taxonomy" id="3058042"/>
    <lineage>
        <taxon>Bacteria</taxon>
        <taxon>Pseudomonadati</taxon>
        <taxon>Pseudomonadota</taxon>
        <taxon>Betaproteobacteria</taxon>
        <taxon>Burkholderiales</taxon>
        <taxon>Sphaerotilaceae</taxon>
        <taxon>Roseateles</taxon>
    </lineage>
</organism>
<name>A0ABT8DRH4_9BURK</name>